<gene>
    <name evidence="8" type="ORF">GMA10_07545</name>
</gene>
<evidence type="ECO:0000256" key="6">
    <source>
        <dbReference type="SAM" id="MobiDB-lite"/>
    </source>
</evidence>
<evidence type="ECO:0000256" key="4">
    <source>
        <dbReference type="ARBA" id="ARBA00023235"/>
    </source>
</evidence>
<name>A0A7K1LJH1_9MICC</name>
<evidence type="ECO:0000313" key="8">
    <source>
        <dbReference type="EMBL" id="MUN55062.1"/>
    </source>
</evidence>
<feature type="region of interest" description="Disordered" evidence="6">
    <location>
        <begin position="1"/>
        <end position="21"/>
    </location>
</feature>
<evidence type="ECO:0000313" key="9">
    <source>
        <dbReference type="Proteomes" id="UP000462152"/>
    </source>
</evidence>
<evidence type="ECO:0000256" key="1">
    <source>
        <dbReference type="ARBA" id="ARBA00000799"/>
    </source>
</evidence>
<proteinExistence type="inferred from homology"/>
<feature type="domain" description="Chorismate-utilising enzyme C-terminal" evidence="7">
    <location>
        <begin position="116"/>
        <end position="373"/>
    </location>
</feature>
<dbReference type="Proteomes" id="UP000462152">
    <property type="component" value="Unassembled WGS sequence"/>
</dbReference>
<dbReference type="SUPFAM" id="SSF56322">
    <property type="entry name" value="ADC synthase"/>
    <property type="match status" value="1"/>
</dbReference>
<comment type="similarity">
    <text evidence="2">Belongs to the isochorismate synthase family.</text>
</comment>
<sequence>MNSPLLDERPTSTATAPADGNADFAFSSGRWTLEASGGEVLRPVFGRSPGAAREVIHDLQERERATGRTQVLCGMIPFDLSEPAELRMTDDAVWTPHVASGSGDVVPGQLPAAPESERFRHNVSEALDRIGSGSLEKVVLSRTMTMRLKDADRRGAEERLFDRLSAVGGRADVFRVRLEDGTSWIGASPEIIADVNDSRFVTHPLAGSLGRSPGGPDAEDATRLLSSSAKDLHEHGFVTRHIRESIGRLASELQVPVRPQLFVTDSMWHLGTRITGRLAPEVSALEAALAIHPTPAVGGTPVGPAVRTILDLEGGSRSYYSGLVGWTDSSGNGRWSLALRCASLAGQFITLYAGAGIVAGSDPESEHAETASKFGTVLRALNGLV</sequence>
<dbReference type="OrthoDB" id="9806579at2"/>
<evidence type="ECO:0000259" key="7">
    <source>
        <dbReference type="Pfam" id="PF00425"/>
    </source>
</evidence>
<dbReference type="InterPro" id="IPR015890">
    <property type="entry name" value="Chorismate_C"/>
</dbReference>
<evidence type="ECO:0000256" key="2">
    <source>
        <dbReference type="ARBA" id="ARBA00005297"/>
    </source>
</evidence>
<dbReference type="PANTHER" id="PTHR42839">
    <property type="entry name" value="ISOCHORISMATE SYNTHASE ENTC"/>
    <property type="match status" value="1"/>
</dbReference>
<comment type="catalytic activity">
    <reaction evidence="1">
        <text>chorismate = isochorismate</text>
        <dbReference type="Rhea" id="RHEA:18985"/>
        <dbReference type="ChEBI" id="CHEBI:29748"/>
        <dbReference type="ChEBI" id="CHEBI:29780"/>
        <dbReference type="EC" id="5.4.4.2"/>
    </reaction>
</comment>
<evidence type="ECO:0000256" key="5">
    <source>
        <dbReference type="ARBA" id="ARBA00041564"/>
    </source>
</evidence>
<feature type="compositionally biased region" description="Basic and acidic residues" evidence="6">
    <location>
        <begin position="1"/>
        <end position="10"/>
    </location>
</feature>
<dbReference type="RefSeq" id="WP_129315422.1">
    <property type="nucleotide sequence ID" value="NZ_NOIQ01000007.1"/>
</dbReference>
<reference evidence="8 9" key="1">
    <citation type="submission" date="2019-12" db="EMBL/GenBank/DDBJ databases">
        <authorList>
            <person name="Li J."/>
            <person name="Shi Y."/>
            <person name="Xu G."/>
            <person name="Xiao D."/>
            <person name="Ran X."/>
        </authorList>
    </citation>
    <scope>NUCLEOTIDE SEQUENCE [LARGE SCALE GENOMIC DNA]</scope>
    <source>
        <strain evidence="8 9">JCM 15915</strain>
    </source>
</reference>
<dbReference type="PANTHER" id="PTHR42839:SF2">
    <property type="entry name" value="ISOCHORISMATE SYNTHASE ENTC"/>
    <property type="match status" value="1"/>
</dbReference>
<keyword evidence="4 8" id="KW-0413">Isomerase</keyword>
<dbReference type="EC" id="5.4.4.2" evidence="3"/>
<comment type="caution">
    <text evidence="8">The sequence shown here is derived from an EMBL/GenBank/DDBJ whole genome shotgun (WGS) entry which is preliminary data.</text>
</comment>
<protein>
    <recommendedName>
        <fullName evidence="3">isochorismate synthase</fullName>
        <ecNumber evidence="3">5.4.4.2</ecNumber>
    </recommendedName>
    <alternativeName>
        <fullName evidence="5">Isochorismate mutase</fullName>
    </alternativeName>
</protein>
<dbReference type="AlphaFoldDB" id="A0A7K1LJH1"/>
<dbReference type="InterPro" id="IPR004561">
    <property type="entry name" value="IsoChor_synthase"/>
</dbReference>
<keyword evidence="9" id="KW-1185">Reference proteome</keyword>
<dbReference type="GO" id="GO:0008909">
    <property type="term" value="F:isochorismate synthase activity"/>
    <property type="evidence" value="ECO:0007669"/>
    <property type="project" value="UniProtKB-EC"/>
</dbReference>
<dbReference type="NCBIfam" id="TIGR00543">
    <property type="entry name" value="isochor_syn"/>
    <property type="match status" value="1"/>
</dbReference>
<evidence type="ECO:0000256" key="3">
    <source>
        <dbReference type="ARBA" id="ARBA00012824"/>
    </source>
</evidence>
<dbReference type="Gene3D" id="3.60.120.10">
    <property type="entry name" value="Anthranilate synthase"/>
    <property type="match status" value="1"/>
</dbReference>
<dbReference type="EMBL" id="WOGT01000003">
    <property type="protein sequence ID" value="MUN55062.1"/>
    <property type="molecule type" value="Genomic_DNA"/>
</dbReference>
<organism evidence="8 9">
    <name type="scientific">Rothia koreensis</name>
    <dbReference type="NCBI Taxonomy" id="592378"/>
    <lineage>
        <taxon>Bacteria</taxon>
        <taxon>Bacillati</taxon>
        <taxon>Actinomycetota</taxon>
        <taxon>Actinomycetes</taxon>
        <taxon>Micrococcales</taxon>
        <taxon>Micrococcaceae</taxon>
        <taxon>Rothia</taxon>
    </lineage>
</organism>
<dbReference type="InterPro" id="IPR005801">
    <property type="entry name" value="ADC_synthase"/>
</dbReference>
<dbReference type="Pfam" id="PF00425">
    <property type="entry name" value="Chorismate_bind"/>
    <property type="match status" value="1"/>
</dbReference>
<accession>A0A7K1LJH1</accession>